<dbReference type="EMBL" id="BAABIM010000005">
    <property type="protein sequence ID" value="GAA4698440.1"/>
    <property type="molecule type" value="Genomic_DNA"/>
</dbReference>
<gene>
    <name evidence="8" type="ORF">GCM10023226_41250</name>
</gene>
<protein>
    <recommendedName>
        <fullName evidence="7">Major facilitator superfamily (MFS) profile domain-containing protein</fullName>
    </recommendedName>
</protein>
<dbReference type="InterPro" id="IPR011701">
    <property type="entry name" value="MFS"/>
</dbReference>
<dbReference type="InterPro" id="IPR020846">
    <property type="entry name" value="MFS_dom"/>
</dbReference>
<feature type="domain" description="Major facilitator superfamily (MFS) profile" evidence="7">
    <location>
        <begin position="19"/>
        <end position="590"/>
    </location>
</feature>
<evidence type="ECO:0000256" key="5">
    <source>
        <dbReference type="ARBA" id="ARBA00023136"/>
    </source>
</evidence>
<feature type="transmembrane region" description="Helical" evidence="6">
    <location>
        <begin position="335"/>
        <end position="353"/>
    </location>
</feature>
<keyword evidence="3 6" id="KW-0812">Transmembrane</keyword>
<reference evidence="9" key="1">
    <citation type="journal article" date="2019" name="Int. J. Syst. Evol. Microbiol.">
        <title>The Global Catalogue of Microorganisms (GCM) 10K type strain sequencing project: providing services to taxonomists for standard genome sequencing and annotation.</title>
        <authorList>
            <consortium name="The Broad Institute Genomics Platform"/>
            <consortium name="The Broad Institute Genome Sequencing Center for Infectious Disease"/>
            <person name="Wu L."/>
            <person name="Ma J."/>
        </authorList>
    </citation>
    <scope>NUCLEOTIDE SEQUENCE [LARGE SCALE GENOMIC DNA]</scope>
    <source>
        <strain evidence="9">JCM 18127</strain>
    </source>
</reference>
<sequence length="604" mass="62199">MTTPAAAPIGGDRRPALLLLTLAAVAVAFAAADTYVVVLALPEMVGSVGISAEELQRAAPIISGFLLGYVAMLPLIGRIADLRGRTPVLVMALVVFALGSLVTALAYDLPSMVTGRFLQGVGGGALVPATLALVADLYPVERRAVPLGVVSAVQEAGSVLGPVLGALVLAVADWRAIFALNLAVGLLLAAAIATLRTSEGRPDHAAATRPPRYRGGLPDLVGVVLAAVALAAGSLVFVRPRSLLVDMTWGQLFIPVAGEGRWLTPLGLLAVVAALLFVVRCATARRPLVDLPSWWRSLREADLLGATWLALGLGGVILAFATADVKVEVFAEQGWWYLLGAGVAFVLFAVHLRRARNPLVPRGALAARAAWGSVIVSFFMGAALMAAVADIPLFARTTTYRDSQLMAALVLVRFLVALPVGAVVGGYLTRRYSAGAVTAAGMAMAAAGFVWMTQWGVDSLESPLATVPLVICGFGFGLALPPINAAMLATTADDVHGLASAMVVVARMVGMLVGISALTAIGLRRYYLELERNPLPTAAEVCGGGSTRCSEYTDLLAAAGIPQEHAVFAGAAVCAVIAGLVALAVFRGAATRGVAASDLLRTGG</sequence>
<feature type="transmembrane region" description="Helical" evidence="6">
    <location>
        <begin position="365"/>
        <end position="385"/>
    </location>
</feature>
<feature type="transmembrane region" description="Helical" evidence="6">
    <location>
        <begin position="566"/>
        <end position="586"/>
    </location>
</feature>
<dbReference type="PANTHER" id="PTHR23501">
    <property type="entry name" value="MAJOR FACILITATOR SUPERFAMILY"/>
    <property type="match status" value="1"/>
</dbReference>
<dbReference type="Gene3D" id="1.20.1250.20">
    <property type="entry name" value="MFS general substrate transporter like domains"/>
    <property type="match status" value="1"/>
</dbReference>
<evidence type="ECO:0000313" key="8">
    <source>
        <dbReference type="EMBL" id="GAA4698440.1"/>
    </source>
</evidence>
<feature type="transmembrane region" description="Helical" evidence="6">
    <location>
        <begin position="501"/>
        <end position="523"/>
    </location>
</feature>
<dbReference type="Proteomes" id="UP001500621">
    <property type="component" value="Unassembled WGS sequence"/>
</dbReference>
<name>A0ABP8X1Y8_9ACTN</name>
<dbReference type="Gene3D" id="1.20.1720.10">
    <property type="entry name" value="Multidrug resistance protein D"/>
    <property type="match status" value="1"/>
</dbReference>
<feature type="transmembrane region" description="Helical" evidence="6">
    <location>
        <begin position="216"/>
        <end position="238"/>
    </location>
</feature>
<evidence type="ECO:0000256" key="6">
    <source>
        <dbReference type="SAM" id="Phobius"/>
    </source>
</evidence>
<comment type="subcellular location">
    <subcellularLocation>
        <location evidence="1">Cell inner membrane</location>
        <topology evidence="1">Multi-pass membrane protein</topology>
    </subcellularLocation>
</comment>
<feature type="transmembrane region" description="Helical" evidence="6">
    <location>
        <begin position="435"/>
        <end position="453"/>
    </location>
</feature>
<feature type="transmembrane region" description="Helical" evidence="6">
    <location>
        <begin position="405"/>
        <end position="428"/>
    </location>
</feature>
<dbReference type="PROSITE" id="PS50850">
    <property type="entry name" value="MFS"/>
    <property type="match status" value="1"/>
</dbReference>
<keyword evidence="2" id="KW-0813">Transport</keyword>
<dbReference type="SUPFAM" id="SSF103473">
    <property type="entry name" value="MFS general substrate transporter"/>
    <property type="match status" value="2"/>
</dbReference>
<evidence type="ECO:0000313" key="9">
    <source>
        <dbReference type="Proteomes" id="UP001500621"/>
    </source>
</evidence>
<accession>A0ABP8X1Y8</accession>
<proteinExistence type="predicted"/>
<keyword evidence="4 6" id="KW-1133">Transmembrane helix</keyword>
<comment type="caution">
    <text evidence="8">The sequence shown here is derived from an EMBL/GenBank/DDBJ whole genome shotgun (WGS) entry which is preliminary data.</text>
</comment>
<feature type="transmembrane region" description="Helical" evidence="6">
    <location>
        <begin position="303"/>
        <end position="323"/>
    </location>
</feature>
<evidence type="ECO:0000256" key="4">
    <source>
        <dbReference type="ARBA" id="ARBA00022989"/>
    </source>
</evidence>
<feature type="transmembrane region" description="Helical" evidence="6">
    <location>
        <begin position="176"/>
        <end position="195"/>
    </location>
</feature>
<evidence type="ECO:0000256" key="2">
    <source>
        <dbReference type="ARBA" id="ARBA00022448"/>
    </source>
</evidence>
<keyword evidence="5 6" id="KW-0472">Membrane</keyword>
<feature type="transmembrane region" description="Helical" evidence="6">
    <location>
        <begin position="88"/>
        <end position="107"/>
    </location>
</feature>
<dbReference type="InterPro" id="IPR036259">
    <property type="entry name" value="MFS_trans_sf"/>
</dbReference>
<dbReference type="PANTHER" id="PTHR23501:SF191">
    <property type="entry name" value="VACUOLAR BASIC AMINO ACID TRANSPORTER 4"/>
    <property type="match status" value="1"/>
</dbReference>
<dbReference type="RefSeq" id="WP_345271786.1">
    <property type="nucleotide sequence ID" value="NZ_BAABIM010000005.1"/>
</dbReference>
<keyword evidence="9" id="KW-1185">Reference proteome</keyword>
<dbReference type="Pfam" id="PF07690">
    <property type="entry name" value="MFS_1"/>
    <property type="match status" value="1"/>
</dbReference>
<feature type="transmembrane region" description="Helical" evidence="6">
    <location>
        <begin position="113"/>
        <end position="135"/>
    </location>
</feature>
<evidence type="ECO:0000256" key="1">
    <source>
        <dbReference type="ARBA" id="ARBA00004429"/>
    </source>
</evidence>
<organism evidence="8 9">
    <name type="scientific">Nocardioides nanhaiensis</name>
    <dbReference type="NCBI Taxonomy" id="1476871"/>
    <lineage>
        <taxon>Bacteria</taxon>
        <taxon>Bacillati</taxon>
        <taxon>Actinomycetota</taxon>
        <taxon>Actinomycetes</taxon>
        <taxon>Propionibacteriales</taxon>
        <taxon>Nocardioidaceae</taxon>
        <taxon>Nocardioides</taxon>
    </lineage>
</organism>
<feature type="transmembrane region" description="Helical" evidence="6">
    <location>
        <begin position="56"/>
        <end position="76"/>
    </location>
</feature>
<feature type="transmembrane region" description="Helical" evidence="6">
    <location>
        <begin position="147"/>
        <end position="170"/>
    </location>
</feature>
<feature type="transmembrane region" description="Helical" evidence="6">
    <location>
        <begin position="262"/>
        <end position="282"/>
    </location>
</feature>
<evidence type="ECO:0000256" key="3">
    <source>
        <dbReference type="ARBA" id="ARBA00022692"/>
    </source>
</evidence>
<evidence type="ECO:0000259" key="7">
    <source>
        <dbReference type="PROSITE" id="PS50850"/>
    </source>
</evidence>
<feature type="transmembrane region" description="Helical" evidence="6">
    <location>
        <begin position="465"/>
        <end position="489"/>
    </location>
</feature>